<sequence>DLHGRTQVVTPGTPVLFPGPCSVDTVAMAMVKNMTQFNGAHGCAWCEHMGLRWNRDRLCPPPWSRSPPQTAEKDVPRPRWERLGIHVADRAATERPGDAVECLARLRSSLVPLGLSEDVEPRGLSAVLGGPGSDYVRGRHDDPGDGAHVDLQPGTPATAATAPFLARHGDLGDADPRPECPTVTAKTAKMLTTMTLRASWSATWWLLANPSKGTGGLQSNKKARHPWPLLSASIRCHGAGEQDPGRPGFKSFQSGNDEPAERRKSNGGKVAVF</sequence>
<comment type="caution">
    <text evidence="1">The sequence shown here is derived from an EMBL/GenBank/DDBJ whole genome shotgun (WGS) entry which is preliminary data.</text>
</comment>
<organism evidence="1 2">
    <name type="scientific">Ixodes persulcatus</name>
    <name type="common">Taiga tick</name>
    <dbReference type="NCBI Taxonomy" id="34615"/>
    <lineage>
        <taxon>Eukaryota</taxon>
        <taxon>Metazoa</taxon>
        <taxon>Ecdysozoa</taxon>
        <taxon>Arthropoda</taxon>
        <taxon>Chelicerata</taxon>
        <taxon>Arachnida</taxon>
        <taxon>Acari</taxon>
        <taxon>Parasitiformes</taxon>
        <taxon>Ixodida</taxon>
        <taxon>Ixodoidea</taxon>
        <taxon>Ixodidae</taxon>
        <taxon>Ixodinae</taxon>
        <taxon>Ixodes</taxon>
    </lineage>
</organism>
<dbReference type="EMBL" id="JABSTQ010011344">
    <property type="protein sequence ID" value="KAG0412476.1"/>
    <property type="molecule type" value="Genomic_DNA"/>
</dbReference>
<gene>
    <name evidence="1" type="ORF">HPB47_010396</name>
</gene>
<protein>
    <submittedName>
        <fullName evidence="1">Uncharacterized protein</fullName>
    </submittedName>
</protein>
<evidence type="ECO:0000313" key="1">
    <source>
        <dbReference type="EMBL" id="KAG0412476.1"/>
    </source>
</evidence>
<keyword evidence="2" id="KW-1185">Reference proteome</keyword>
<evidence type="ECO:0000313" key="2">
    <source>
        <dbReference type="Proteomes" id="UP000805193"/>
    </source>
</evidence>
<name>A0AC60NZ86_IXOPE</name>
<accession>A0AC60NZ86</accession>
<proteinExistence type="predicted"/>
<feature type="non-terminal residue" evidence="1">
    <location>
        <position position="1"/>
    </location>
</feature>
<dbReference type="Proteomes" id="UP000805193">
    <property type="component" value="Unassembled WGS sequence"/>
</dbReference>
<reference evidence="1 2" key="1">
    <citation type="journal article" date="2020" name="Cell">
        <title>Large-Scale Comparative Analyses of Tick Genomes Elucidate Their Genetic Diversity and Vector Capacities.</title>
        <authorList>
            <consortium name="Tick Genome and Microbiome Consortium (TIGMIC)"/>
            <person name="Jia N."/>
            <person name="Wang J."/>
            <person name="Shi W."/>
            <person name="Du L."/>
            <person name="Sun Y."/>
            <person name="Zhan W."/>
            <person name="Jiang J.F."/>
            <person name="Wang Q."/>
            <person name="Zhang B."/>
            <person name="Ji P."/>
            <person name="Bell-Sakyi L."/>
            <person name="Cui X.M."/>
            <person name="Yuan T.T."/>
            <person name="Jiang B.G."/>
            <person name="Yang W.F."/>
            <person name="Lam T.T."/>
            <person name="Chang Q.C."/>
            <person name="Ding S.J."/>
            <person name="Wang X.J."/>
            <person name="Zhu J.G."/>
            <person name="Ruan X.D."/>
            <person name="Zhao L."/>
            <person name="Wei J.T."/>
            <person name="Ye R.Z."/>
            <person name="Que T.C."/>
            <person name="Du C.H."/>
            <person name="Zhou Y.H."/>
            <person name="Cheng J.X."/>
            <person name="Dai P.F."/>
            <person name="Guo W.B."/>
            <person name="Han X.H."/>
            <person name="Huang E.J."/>
            <person name="Li L.F."/>
            <person name="Wei W."/>
            <person name="Gao Y.C."/>
            <person name="Liu J.Z."/>
            <person name="Shao H.Z."/>
            <person name="Wang X."/>
            <person name="Wang C.C."/>
            <person name="Yang T.C."/>
            <person name="Huo Q.B."/>
            <person name="Li W."/>
            <person name="Chen H.Y."/>
            <person name="Chen S.E."/>
            <person name="Zhou L.G."/>
            <person name="Ni X.B."/>
            <person name="Tian J.H."/>
            <person name="Sheng Y."/>
            <person name="Liu T."/>
            <person name="Pan Y.S."/>
            <person name="Xia L.Y."/>
            <person name="Li J."/>
            <person name="Zhao F."/>
            <person name="Cao W.C."/>
        </authorList>
    </citation>
    <scope>NUCLEOTIDE SEQUENCE [LARGE SCALE GENOMIC DNA]</scope>
    <source>
        <strain evidence="1">Iper-2018</strain>
    </source>
</reference>